<evidence type="ECO:0000256" key="1">
    <source>
        <dbReference type="ARBA" id="ARBA00022737"/>
    </source>
</evidence>
<proteinExistence type="predicted"/>
<dbReference type="Pfam" id="PF25801">
    <property type="entry name" value="HEAT_GCN1_C_2"/>
    <property type="match status" value="1"/>
</dbReference>
<keyword evidence="1" id="KW-0677">Repeat</keyword>
<accession>A0A1B0BT70</accession>
<evidence type="ECO:0000313" key="4">
    <source>
        <dbReference type="Proteomes" id="UP000092460"/>
    </source>
</evidence>
<reference evidence="3" key="2">
    <citation type="submission" date="2020-05" db="UniProtKB">
        <authorList>
            <consortium name="EnsemblMetazoa"/>
        </authorList>
    </citation>
    <scope>IDENTIFICATION</scope>
    <source>
        <strain evidence="3">IAEA</strain>
    </source>
</reference>
<dbReference type="Proteomes" id="UP000092460">
    <property type="component" value="Unassembled WGS sequence"/>
</dbReference>
<dbReference type="GO" id="GO:0005829">
    <property type="term" value="C:cytosol"/>
    <property type="evidence" value="ECO:0007669"/>
    <property type="project" value="TreeGrafter"/>
</dbReference>
<sequence length="441" mass="48502">MNARGTINEILELAEDIGLEVRAFVCDRGGASLQMAKKFGKGVFKRKGRDGSMYEIRLLSDYPQIVKTFASKIYKNIIYTAQHEKLNLKTPMLSTIFDKALQNPSQVALLSEATCAACIILKTDILPSMLVGLSDPDPEVAENTLDGLRQVMSIKSRVVLPYLVPQLTAPPVNAKALSILVSVAVEALTKYLEICSVKIPINARSHIRRSTPQALLFGCLGALLKYLSTDQVDDVLRHHVVIDDNDDSSLKHGRTVVIFVGLKESATTILNTAHHDSILKVLITNISLDKVQIAGNGIRGATYLIEYWMINKLLPAQLIVTAFTSAMNYNSNDIKQLVTKSCNHMAKTLEASQISPEIMRYLIPMLVNGTKEKNGYVKSNAVIALISMLSLRDDETTYSKVCDILDAGARDSLNEVVSKVLRKAAIQPAGKDEEFDDTLLI</sequence>
<name>A0A1B0BT70_9MUSC</name>
<protein>
    <recommendedName>
        <fullName evidence="2">Stalled ribosome sensor GCN1-like HEAT repeats region domain-containing protein</fullName>
    </recommendedName>
</protein>
<dbReference type="PANTHER" id="PTHR23346">
    <property type="entry name" value="TRANSLATIONAL ACTIVATOR GCN1-RELATED"/>
    <property type="match status" value="1"/>
</dbReference>
<dbReference type="Gene3D" id="1.25.10.10">
    <property type="entry name" value="Leucine-rich Repeat Variant"/>
    <property type="match status" value="1"/>
</dbReference>
<dbReference type="InterPro" id="IPR016024">
    <property type="entry name" value="ARM-type_fold"/>
</dbReference>
<dbReference type="SUPFAM" id="SSF48371">
    <property type="entry name" value="ARM repeat"/>
    <property type="match status" value="1"/>
</dbReference>
<keyword evidence="4" id="KW-1185">Reference proteome</keyword>
<dbReference type="GO" id="GO:0034198">
    <property type="term" value="P:cellular response to amino acid starvation"/>
    <property type="evidence" value="ECO:0007669"/>
    <property type="project" value="TreeGrafter"/>
</dbReference>
<dbReference type="EMBL" id="JXJN01020015">
    <property type="status" value="NOT_ANNOTATED_CDS"/>
    <property type="molecule type" value="Genomic_DNA"/>
</dbReference>
<dbReference type="PANTHER" id="PTHR23346:SF7">
    <property type="entry name" value="STALLED RIBOSOME SENSOR GCN1"/>
    <property type="match status" value="1"/>
</dbReference>
<dbReference type="EMBL" id="JXJN01020014">
    <property type="status" value="NOT_ANNOTATED_CDS"/>
    <property type="molecule type" value="Genomic_DNA"/>
</dbReference>
<dbReference type="InterPro" id="IPR011989">
    <property type="entry name" value="ARM-like"/>
</dbReference>
<dbReference type="GO" id="GO:0006417">
    <property type="term" value="P:regulation of translation"/>
    <property type="evidence" value="ECO:0007669"/>
    <property type="project" value="TreeGrafter"/>
</dbReference>
<dbReference type="Pfam" id="PF23271">
    <property type="entry name" value="HEAT_GCN1"/>
    <property type="match status" value="1"/>
</dbReference>
<dbReference type="STRING" id="67801.A0A1B0BT70"/>
<reference evidence="4" key="1">
    <citation type="submission" date="2015-01" db="EMBL/GenBank/DDBJ databases">
        <authorList>
            <person name="Aksoy S."/>
            <person name="Warren W."/>
            <person name="Wilson R.K."/>
        </authorList>
    </citation>
    <scope>NUCLEOTIDE SEQUENCE [LARGE SCALE GENOMIC DNA]</scope>
    <source>
        <strain evidence="4">IAEA</strain>
    </source>
</reference>
<dbReference type="EnsemblMetazoa" id="GPPI039757-RA">
    <property type="protein sequence ID" value="GPPI039757-PA"/>
    <property type="gene ID" value="GPPI039757"/>
</dbReference>
<dbReference type="GO" id="GO:0019887">
    <property type="term" value="F:protein kinase regulator activity"/>
    <property type="evidence" value="ECO:0007669"/>
    <property type="project" value="TreeGrafter"/>
</dbReference>
<feature type="domain" description="Stalled ribosome sensor GCN1-like HEAT repeats region" evidence="2">
    <location>
        <begin position="159"/>
        <end position="193"/>
    </location>
</feature>
<dbReference type="VEuPathDB" id="VectorBase:GPPI039757"/>
<evidence type="ECO:0000259" key="2">
    <source>
        <dbReference type="Pfam" id="PF23271"/>
    </source>
</evidence>
<evidence type="ECO:0000313" key="3">
    <source>
        <dbReference type="EnsemblMetazoa" id="GPPI039757-PA"/>
    </source>
</evidence>
<organism evidence="3 4">
    <name type="scientific">Glossina palpalis gambiensis</name>
    <dbReference type="NCBI Taxonomy" id="67801"/>
    <lineage>
        <taxon>Eukaryota</taxon>
        <taxon>Metazoa</taxon>
        <taxon>Ecdysozoa</taxon>
        <taxon>Arthropoda</taxon>
        <taxon>Hexapoda</taxon>
        <taxon>Insecta</taxon>
        <taxon>Pterygota</taxon>
        <taxon>Neoptera</taxon>
        <taxon>Endopterygota</taxon>
        <taxon>Diptera</taxon>
        <taxon>Brachycera</taxon>
        <taxon>Muscomorpha</taxon>
        <taxon>Hippoboscoidea</taxon>
        <taxon>Glossinidae</taxon>
        <taxon>Glossina</taxon>
    </lineage>
</organism>
<dbReference type="AlphaFoldDB" id="A0A1B0BT70"/>
<dbReference type="InterPro" id="IPR057546">
    <property type="entry name" value="HEAT_GCN1"/>
</dbReference>